<feature type="chain" id="PRO_5046299664" description="CBM2 domain-containing protein" evidence="1">
    <location>
        <begin position="26"/>
        <end position="243"/>
    </location>
</feature>
<feature type="domain" description="CBM2" evidence="2">
    <location>
        <begin position="30"/>
        <end position="139"/>
    </location>
</feature>
<evidence type="ECO:0000313" key="3">
    <source>
        <dbReference type="EMBL" id="GIG97525.1"/>
    </source>
</evidence>
<dbReference type="InterPro" id="IPR012291">
    <property type="entry name" value="CBM2_carb-bd_dom_sf"/>
</dbReference>
<dbReference type="PROSITE" id="PS51173">
    <property type="entry name" value="CBM2"/>
    <property type="match status" value="1"/>
</dbReference>
<reference evidence="3 4" key="1">
    <citation type="submission" date="2021-01" db="EMBL/GenBank/DDBJ databases">
        <title>Whole genome shotgun sequence of Plantactinospora mayteni NBRC 109088.</title>
        <authorList>
            <person name="Komaki H."/>
            <person name="Tamura T."/>
        </authorList>
    </citation>
    <scope>NUCLEOTIDE SEQUENCE [LARGE SCALE GENOMIC DNA]</scope>
    <source>
        <strain evidence="3 4">NBRC 109088</strain>
    </source>
</reference>
<dbReference type="Gene3D" id="2.60.40.290">
    <property type="match status" value="1"/>
</dbReference>
<evidence type="ECO:0000256" key="1">
    <source>
        <dbReference type="SAM" id="SignalP"/>
    </source>
</evidence>
<dbReference type="EMBL" id="BONX01000026">
    <property type="protein sequence ID" value="GIG97525.1"/>
    <property type="molecule type" value="Genomic_DNA"/>
</dbReference>
<accession>A0ABQ4ES94</accession>
<comment type="caution">
    <text evidence="3">The sequence shown here is derived from an EMBL/GenBank/DDBJ whole genome shotgun (WGS) entry which is preliminary data.</text>
</comment>
<proteinExistence type="predicted"/>
<sequence length="243" mass="25669">MRLISVRRWSTAVAALALAATAELAAPATPARAAVACQVDFTATTWTGGYLGDARIRNLGDVPWTSLLVEFTLPPNHQLASSGNYSVQILGQNVRAQSIPGMTPVPPGGTTSFGFVARYTGIYQPPFNWRVNGATCSVPGQPPAVIADPAARTVAEGSSASFTVRLSQPPTQSVSVRMTIDGTGVWAMPPMLITFTPTDWSTPKSYSVYSSPDDDAVDDVAVFTLSVPGYLSDTITLTQLDDD</sequence>
<dbReference type="SUPFAM" id="SSF49384">
    <property type="entry name" value="Carbohydrate-binding domain"/>
    <property type="match status" value="1"/>
</dbReference>
<dbReference type="InterPro" id="IPR001919">
    <property type="entry name" value="CBD2"/>
</dbReference>
<dbReference type="InterPro" id="IPR008965">
    <property type="entry name" value="CBM2/CBM3_carb-bd_dom_sf"/>
</dbReference>
<protein>
    <recommendedName>
        <fullName evidence="2">CBM2 domain-containing protein</fullName>
    </recommendedName>
</protein>
<evidence type="ECO:0000259" key="2">
    <source>
        <dbReference type="PROSITE" id="PS51173"/>
    </source>
</evidence>
<dbReference type="Pfam" id="PF00553">
    <property type="entry name" value="CBM_2"/>
    <property type="match status" value="1"/>
</dbReference>
<dbReference type="Proteomes" id="UP000621500">
    <property type="component" value="Unassembled WGS sequence"/>
</dbReference>
<feature type="signal peptide" evidence="1">
    <location>
        <begin position="1"/>
        <end position="25"/>
    </location>
</feature>
<keyword evidence="4" id="KW-1185">Reference proteome</keyword>
<evidence type="ECO:0000313" key="4">
    <source>
        <dbReference type="Proteomes" id="UP000621500"/>
    </source>
</evidence>
<name>A0ABQ4ES94_9ACTN</name>
<dbReference type="RefSeq" id="WP_203859001.1">
    <property type="nucleotide sequence ID" value="NZ_BAAAZQ010000011.1"/>
</dbReference>
<gene>
    <name evidence="3" type="ORF">Pma05_40980</name>
</gene>
<organism evidence="3 4">
    <name type="scientific">Plantactinospora mayteni</name>
    <dbReference type="NCBI Taxonomy" id="566021"/>
    <lineage>
        <taxon>Bacteria</taxon>
        <taxon>Bacillati</taxon>
        <taxon>Actinomycetota</taxon>
        <taxon>Actinomycetes</taxon>
        <taxon>Micromonosporales</taxon>
        <taxon>Micromonosporaceae</taxon>
        <taxon>Plantactinospora</taxon>
    </lineage>
</organism>
<keyword evidence="1" id="KW-0732">Signal</keyword>
<dbReference type="SMART" id="SM00637">
    <property type="entry name" value="CBD_II"/>
    <property type="match status" value="1"/>
</dbReference>